<dbReference type="InterPro" id="IPR002763">
    <property type="entry name" value="DUF72"/>
</dbReference>
<dbReference type="EMBL" id="AXNT01000039">
    <property type="protein sequence ID" value="KGM02677.1"/>
    <property type="molecule type" value="Genomic_DNA"/>
</dbReference>
<keyword evidence="3" id="KW-1185">Reference proteome</keyword>
<organism evidence="2 3">
    <name type="scientific">Cellulomonas cellasea DSM 20118</name>
    <dbReference type="NCBI Taxonomy" id="1408250"/>
    <lineage>
        <taxon>Bacteria</taxon>
        <taxon>Bacillati</taxon>
        <taxon>Actinomycetota</taxon>
        <taxon>Actinomycetes</taxon>
        <taxon>Micrococcales</taxon>
        <taxon>Cellulomonadaceae</taxon>
        <taxon>Cellulomonas</taxon>
    </lineage>
</organism>
<dbReference type="STRING" id="1408250.Q760_12195"/>
<accession>A0A0A0B942</accession>
<evidence type="ECO:0000256" key="1">
    <source>
        <dbReference type="SAM" id="MobiDB-lite"/>
    </source>
</evidence>
<gene>
    <name evidence="2" type="ORF">Q760_12195</name>
</gene>
<evidence type="ECO:0008006" key="4">
    <source>
        <dbReference type="Google" id="ProtNLM"/>
    </source>
</evidence>
<dbReference type="OrthoDB" id="9780310at2"/>
<proteinExistence type="predicted"/>
<dbReference type="SUPFAM" id="SSF117396">
    <property type="entry name" value="TM1631-like"/>
    <property type="match status" value="1"/>
</dbReference>
<dbReference type="PANTHER" id="PTHR30348">
    <property type="entry name" value="UNCHARACTERIZED PROTEIN YECE"/>
    <property type="match status" value="1"/>
</dbReference>
<dbReference type="AlphaFoldDB" id="A0A0A0B942"/>
<protein>
    <recommendedName>
        <fullName evidence="4">DUF72 domain-containing protein</fullName>
    </recommendedName>
</protein>
<comment type="caution">
    <text evidence="2">The sequence shown here is derived from an EMBL/GenBank/DDBJ whole genome shotgun (WGS) entry which is preliminary data.</text>
</comment>
<dbReference type="Proteomes" id="UP000029833">
    <property type="component" value="Unassembled WGS sequence"/>
</dbReference>
<sequence>MTGSGQVRIGISGWRYVPWRGEFYPRGLPQRRELEWASRHLGSIEINGSFYSLQTPDSYRAWRADTPEGFVFSVKGPRFVTHLKKLAGVETAVANFFASGVLALGDRTGPVLWQLPPNLGFDADRLARFFDLLPRSTAAAAVLAEGHDDKVPEGRALTTVDEDRPLRHVLEVRHGTYLDPAFPALLRAHDVGLVVADTAGTWPHLEDVTSDVVYVRLHGDSELYVSGYDDAALDAWAAKVRAWSTGTPPPDGPRLTPPAPDRPRDVFVYFDNDVKVRAPFDAMALAARLGVSPPDPEPDRFAVRLPDRAG</sequence>
<reference evidence="2 3" key="1">
    <citation type="submission" date="2013-10" db="EMBL/GenBank/DDBJ databases">
        <authorList>
            <person name="Wang G."/>
            <person name="Zhuang W."/>
        </authorList>
    </citation>
    <scope>NUCLEOTIDE SEQUENCE [LARGE SCALE GENOMIC DNA]</scope>
    <source>
        <strain evidence="2 3">DSM 20118</strain>
    </source>
</reference>
<dbReference type="RefSeq" id="WP_052103901.1">
    <property type="nucleotide sequence ID" value="NZ_AXNT01000039.1"/>
</dbReference>
<evidence type="ECO:0000313" key="3">
    <source>
        <dbReference type="Proteomes" id="UP000029833"/>
    </source>
</evidence>
<dbReference type="InterPro" id="IPR036520">
    <property type="entry name" value="UPF0759_sf"/>
</dbReference>
<dbReference type="PANTHER" id="PTHR30348:SF4">
    <property type="entry name" value="DUF72 DOMAIN-CONTAINING PROTEIN"/>
    <property type="match status" value="1"/>
</dbReference>
<dbReference type="Gene3D" id="3.20.20.410">
    <property type="entry name" value="Protein of unknown function UPF0759"/>
    <property type="match status" value="1"/>
</dbReference>
<feature type="compositionally biased region" description="Basic and acidic residues" evidence="1">
    <location>
        <begin position="297"/>
        <end position="310"/>
    </location>
</feature>
<name>A0A0A0B942_9CELL</name>
<evidence type="ECO:0000313" key="2">
    <source>
        <dbReference type="EMBL" id="KGM02677.1"/>
    </source>
</evidence>
<dbReference type="Pfam" id="PF01904">
    <property type="entry name" value="DUF72"/>
    <property type="match status" value="1"/>
</dbReference>
<feature type="region of interest" description="Disordered" evidence="1">
    <location>
        <begin position="289"/>
        <end position="310"/>
    </location>
</feature>